<evidence type="ECO:0000313" key="2">
    <source>
        <dbReference type="EMBL" id="RGV50101.1"/>
    </source>
</evidence>
<protein>
    <recommendedName>
        <fullName evidence="4">Transmembrane protein</fullName>
    </recommendedName>
</protein>
<accession>A0A412XYF2</accession>
<dbReference type="EMBL" id="QRZH01000017">
    <property type="protein sequence ID" value="RGV50101.1"/>
    <property type="molecule type" value="Genomic_DNA"/>
</dbReference>
<evidence type="ECO:0008006" key="4">
    <source>
        <dbReference type="Google" id="ProtNLM"/>
    </source>
</evidence>
<dbReference type="AlphaFoldDB" id="A0A412XYF2"/>
<dbReference type="Proteomes" id="UP000286270">
    <property type="component" value="Unassembled WGS sequence"/>
</dbReference>
<proteinExistence type="predicted"/>
<sequence>MNCLSHKPTNLKKTILSSVGFFIKCICLHMTSTISIKIIVHAVKDKLSIQAFDIIDLVKPIPLLYEQLFHLDLVYFIVSSFYFIFTPRQIRLRATSTNTHMNLCQTTAGQYKSSTK</sequence>
<organism evidence="2 3">
    <name type="scientific">Bacteroides fragilis</name>
    <dbReference type="NCBI Taxonomy" id="817"/>
    <lineage>
        <taxon>Bacteria</taxon>
        <taxon>Pseudomonadati</taxon>
        <taxon>Bacteroidota</taxon>
        <taxon>Bacteroidia</taxon>
        <taxon>Bacteroidales</taxon>
        <taxon>Bacteroidaceae</taxon>
        <taxon>Bacteroides</taxon>
    </lineage>
</organism>
<reference evidence="2 3" key="1">
    <citation type="submission" date="2018-08" db="EMBL/GenBank/DDBJ databases">
        <title>A genome reference for cultivated species of the human gut microbiota.</title>
        <authorList>
            <person name="Zou Y."/>
            <person name="Xue W."/>
            <person name="Luo G."/>
        </authorList>
    </citation>
    <scope>NUCLEOTIDE SEQUENCE [LARGE SCALE GENOMIC DNA]</scope>
    <source>
        <strain evidence="2 3">AF14-26</strain>
    </source>
</reference>
<gene>
    <name evidence="2" type="ORF">DWW08_17295</name>
</gene>
<feature type="transmembrane region" description="Helical" evidence="1">
    <location>
        <begin position="21"/>
        <end position="43"/>
    </location>
</feature>
<keyword evidence="1" id="KW-1133">Transmembrane helix</keyword>
<evidence type="ECO:0000256" key="1">
    <source>
        <dbReference type="SAM" id="Phobius"/>
    </source>
</evidence>
<name>A0A412XYF2_BACFG</name>
<keyword evidence="1" id="KW-0472">Membrane</keyword>
<feature type="transmembrane region" description="Helical" evidence="1">
    <location>
        <begin position="63"/>
        <end position="85"/>
    </location>
</feature>
<evidence type="ECO:0000313" key="3">
    <source>
        <dbReference type="Proteomes" id="UP000286270"/>
    </source>
</evidence>
<comment type="caution">
    <text evidence="2">The sequence shown here is derived from an EMBL/GenBank/DDBJ whole genome shotgun (WGS) entry which is preliminary data.</text>
</comment>
<keyword evidence="1" id="KW-0812">Transmembrane</keyword>